<reference evidence="1" key="2">
    <citation type="journal article" date="2015" name="Fish Shellfish Immunol.">
        <title>Early steps in the European eel (Anguilla anguilla)-Vibrio vulnificus interaction in the gills: Role of the RtxA13 toxin.</title>
        <authorList>
            <person name="Callol A."/>
            <person name="Pajuelo D."/>
            <person name="Ebbesson L."/>
            <person name="Teles M."/>
            <person name="MacKenzie S."/>
            <person name="Amaro C."/>
        </authorList>
    </citation>
    <scope>NUCLEOTIDE SEQUENCE</scope>
</reference>
<evidence type="ECO:0000313" key="1">
    <source>
        <dbReference type="EMBL" id="JAH64345.1"/>
    </source>
</evidence>
<protein>
    <submittedName>
        <fullName evidence="1">Uncharacterized protein</fullName>
    </submittedName>
</protein>
<reference evidence="1" key="1">
    <citation type="submission" date="2014-11" db="EMBL/GenBank/DDBJ databases">
        <authorList>
            <person name="Amaro Gonzalez C."/>
        </authorList>
    </citation>
    <scope>NUCLEOTIDE SEQUENCE</scope>
</reference>
<proteinExistence type="predicted"/>
<dbReference type="EMBL" id="GBXM01044232">
    <property type="protein sequence ID" value="JAH64345.1"/>
    <property type="molecule type" value="Transcribed_RNA"/>
</dbReference>
<name>A0A0E9UGH5_ANGAN</name>
<organism evidence="1">
    <name type="scientific">Anguilla anguilla</name>
    <name type="common">European freshwater eel</name>
    <name type="synonym">Muraena anguilla</name>
    <dbReference type="NCBI Taxonomy" id="7936"/>
    <lineage>
        <taxon>Eukaryota</taxon>
        <taxon>Metazoa</taxon>
        <taxon>Chordata</taxon>
        <taxon>Craniata</taxon>
        <taxon>Vertebrata</taxon>
        <taxon>Euteleostomi</taxon>
        <taxon>Actinopterygii</taxon>
        <taxon>Neopterygii</taxon>
        <taxon>Teleostei</taxon>
        <taxon>Anguilliformes</taxon>
        <taxon>Anguillidae</taxon>
        <taxon>Anguilla</taxon>
    </lineage>
</organism>
<sequence length="43" mass="5254">MKNSYCTVCPGKCIWSVHHNMKYKFVIEMKREKRTYENLEKTV</sequence>
<dbReference type="AlphaFoldDB" id="A0A0E9UGH5"/>
<accession>A0A0E9UGH5</accession>